<reference evidence="1 2" key="1">
    <citation type="submission" date="2021-01" db="EMBL/GenBank/DDBJ databases">
        <title>Genome seq and assembly of Devosia sp. G19.</title>
        <authorList>
            <person name="Chhetri G."/>
        </authorList>
    </citation>
    <scope>NUCLEOTIDE SEQUENCE [LARGE SCALE GENOMIC DNA]</scope>
    <source>
        <strain evidence="1 2">G19</strain>
    </source>
</reference>
<sequence>MIPIPAALAPAFLALFCLLIVGTGVWIVAVTLRQSGPAGVPTLAPWRAVFLGRLQMDGRWTTSAGPFSRRMECLLYAPSGRAGETRSMPKAARFSHTVRAIGPWVLEASTRLETSGHEVDLAATNYLELLPQWGLRPRRWTVSIDGVAMGSLTRTDGAIVARNTAGDVVGRWIAPSAPGALRHPAPSEIEARQPWFTALDIPGTRVQLRLPFFDGRQHPYDFASLPFIQGDVGEGTAAEDWTLAFIALASQAALALRIVTPRRASAPIASHAGKRTSVML</sequence>
<evidence type="ECO:0000313" key="1">
    <source>
        <dbReference type="EMBL" id="QQR36370.1"/>
    </source>
</evidence>
<name>A0ABX7C134_9HYPH</name>
<evidence type="ECO:0000313" key="2">
    <source>
        <dbReference type="Proteomes" id="UP000595460"/>
    </source>
</evidence>
<gene>
    <name evidence="1" type="ORF">JI749_01645</name>
</gene>
<proteinExistence type="predicted"/>
<dbReference type="EMBL" id="CP068047">
    <property type="protein sequence ID" value="QQR36370.1"/>
    <property type="molecule type" value="Genomic_DNA"/>
</dbReference>
<evidence type="ECO:0008006" key="3">
    <source>
        <dbReference type="Google" id="ProtNLM"/>
    </source>
</evidence>
<protein>
    <recommendedName>
        <fullName evidence="3">DUF3108 domain-containing protein</fullName>
    </recommendedName>
</protein>
<dbReference type="RefSeq" id="WP_201657915.1">
    <property type="nucleotide sequence ID" value="NZ_CP068047.1"/>
</dbReference>
<organism evidence="1 2">
    <name type="scientific">Devosia oryziradicis</name>
    <dbReference type="NCBI Taxonomy" id="2801335"/>
    <lineage>
        <taxon>Bacteria</taxon>
        <taxon>Pseudomonadati</taxon>
        <taxon>Pseudomonadota</taxon>
        <taxon>Alphaproteobacteria</taxon>
        <taxon>Hyphomicrobiales</taxon>
        <taxon>Devosiaceae</taxon>
        <taxon>Devosia</taxon>
    </lineage>
</organism>
<accession>A0ABX7C134</accession>
<keyword evidence="2" id="KW-1185">Reference proteome</keyword>
<dbReference type="Proteomes" id="UP000595460">
    <property type="component" value="Chromosome"/>
</dbReference>